<keyword evidence="3" id="KW-1185">Reference proteome</keyword>
<organism evidence="2 3">
    <name type="scientific">Fusarium duplospermum</name>
    <dbReference type="NCBI Taxonomy" id="1325734"/>
    <lineage>
        <taxon>Eukaryota</taxon>
        <taxon>Fungi</taxon>
        <taxon>Dikarya</taxon>
        <taxon>Ascomycota</taxon>
        <taxon>Pezizomycotina</taxon>
        <taxon>Sordariomycetes</taxon>
        <taxon>Hypocreomycetidae</taxon>
        <taxon>Hypocreales</taxon>
        <taxon>Nectriaceae</taxon>
        <taxon>Fusarium</taxon>
        <taxon>Fusarium solani species complex</taxon>
    </lineage>
</organism>
<protein>
    <submittedName>
        <fullName evidence="2">Uncharacterized protein</fullName>
    </submittedName>
</protein>
<keyword evidence="1" id="KW-1133">Transmembrane helix</keyword>
<evidence type="ECO:0000256" key="1">
    <source>
        <dbReference type="SAM" id="Phobius"/>
    </source>
</evidence>
<feature type="transmembrane region" description="Helical" evidence="1">
    <location>
        <begin position="12"/>
        <end position="31"/>
    </location>
</feature>
<keyword evidence="1" id="KW-0472">Membrane</keyword>
<evidence type="ECO:0000313" key="2">
    <source>
        <dbReference type="EMBL" id="RSL47098.1"/>
    </source>
</evidence>
<name>A0A428P239_9HYPO</name>
<dbReference type="AlphaFoldDB" id="A0A428P239"/>
<comment type="caution">
    <text evidence="2">The sequence shown here is derived from an EMBL/GenBank/DDBJ whole genome shotgun (WGS) entry which is preliminary data.</text>
</comment>
<dbReference type="STRING" id="1325734.A0A428P239"/>
<evidence type="ECO:0000313" key="3">
    <source>
        <dbReference type="Proteomes" id="UP000288168"/>
    </source>
</evidence>
<accession>A0A428P239</accession>
<dbReference type="OrthoDB" id="5337308at2759"/>
<proteinExistence type="predicted"/>
<dbReference type="EMBL" id="NKCI01000224">
    <property type="protein sequence ID" value="RSL47098.1"/>
    <property type="molecule type" value="Genomic_DNA"/>
</dbReference>
<dbReference type="Proteomes" id="UP000288168">
    <property type="component" value="Unassembled WGS sequence"/>
</dbReference>
<gene>
    <name evidence="2" type="ORF">CEP54_013572</name>
</gene>
<reference evidence="2 3" key="1">
    <citation type="submission" date="2017-06" db="EMBL/GenBank/DDBJ databases">
        <title>Comparative genomic analysis of Ambrosia Fusariam Clade fungi.</title>
        <authorList>
            <person name="Stajich J.E."/>
            <person name="Carrillo J."/>
            <person name="Kijimoto T."/>
            <person name="Eskalen A."/>
            <person name="O'Donnell K."/>
            <person name="Kasson M."/>
        </authorList>
    </citation>
    <scope>NUCLEOTIDE SEQUENCE [LARGE SCALE GENOMIC DNA]</scope>
    <source>
        <strain evidence="2 3">NRRL62584</strain>
    </source>
</reference>
<sequence>MGTRRQPSWRAAFPLILFFSLSFLLLSYVGFPESSHLNPRASAADHHDAVDNLTKRATDLYETAREKGAKLHCLMGMSKADAKAANGGASLESPIYLQTDILAEPEGWQYTDSKVLFESYLNEALAALNIPREFHHHTWKHLKSEEIFDDPTWFVDDNAEPNFNTQSGEASLASYANSFILDPGVIIADQNLGVAEALIQDLRHPNTLTTHIKRWSDMAWIQWYNTCKFQEGDVTTLKYIIRSWITNHTTLSLIFEAILNKNDKDGKGTRIGRWNERITLTVDDNPDEFHAILGSPNGAGSAYLLINHKDKLGVRVINKVDVFVPNIGFDVEGTPVDKDLEARKVMLLFYITKV</sequence>
<keyword evidence="1" id="KW-0812">Transmembrane</keyword>